<dbReference type="RefSeq" id="WP_162816790.1">
    <property type="nucleotide sequence ID" value="NZ_CP139961.1"/>
</dbReference>
<sequence>MRQLRQEKSNLSNAYGNCVSQRCAEITREIQELENLSKQRDKAFDAAYANCLAGKDCHRFYYLHVIQKRDWNKGAEESFKANRSDWDLMKDYQNAFHNYDPNGVPQKLPNGNYRYKKFVHNGGQMEIIINTKDGILSILSDDDYTRIVRDPTNAGAYNYYGPEQDGLGHKRYDVDPYIDFGNGLGGRTGSEDRKSVPISKKVFGIDINIGPAKMIFGELSSKTSHPKAMAANRIIGEDVS</sequence>
<dbReference type="EMBL" id="CP139961">
    <property type="protein sequence ID" value="WQE03881.1"/>
    <property type="molecule type" value="Genomic_DNA"/>
</dbReference>
<keyword evidence="2" id="KW-1185">Reference proteome</keyword>
<proteinExistence type="predicted"/>
<name>A0ABZ0WXG9_9GAMM</name>
<reference evidence="1 2" key="1">
    <citation type="submission" date="2023-12" db="EMBL/GenBank/DDBJ databases">
        <title>Genome sequencing and assembly of bacterial species from a model synthetic community.</title>
        <authorList>
            <person name="Hogle S.L."/>
        </authorList>
    </citation>
    <scope>NUCLEOTIDE SEQUENCE [LARGE SCALE GENOMIC DNA]</scope>
    <source>
        <strain evidence="1 2">HAMBI_2792</strain>
    </source>
</reference>
<organism evidence="1 2">
    <name type="scientific">Moraxella canis</name>
    <dbReference type="NCBI Taxonomy" id="90239"/>
    <lineage>
        <taxon>Bacteria</taxon>
        <taxon>Pseudomonadati</taxon>
        <taxon>Pseudomonadota</taxon>
        <taxon>Gammaproteobacteria</taxon>
        <taxon>Moraxellales</taxon>
        <taxon>Moraxellaceae</taxon>
        <taxon>Moraxella</taxon>
    </lineage>
</organism>
<evidence type="ECO:0000313" key="2">
    <source>
        <dbReference type="Proteomes" id="UP001324384"/>
    </source>
</evidence>
<evidence type="ECO:0000313" key="1">
    <source>
        <dbReference type="EMBL" id="WQE03881.1"/>
    </source>
</evidence>
<accession>A0ABZ0WXG9</accession>
<dbReference type="Proteomes" id="UP001324384">
    <property type="component" value="Chromosome"/>
</dbReference>
<gene>
    <name evidence="1" type="ORF">U0021_09110</name>
</gene>
<protein>
    <submittedName>
        <fullName evidence="1">Uncharacterized protein</fullName>
    </submittedName>
</protein>